<keyword evidence="5" id="KW-1185">Reference proteome</keyword>
<dbReference type="EMBL" id="JAGINW010000001">
    <property type="protein sequence ID" value="MBP2324909.1"/>
    <property type="molecule type" value="Genomic_DNA"/>
</dbReference>
<evidence type="ECO:0000313" key="5">
    <source>
        <dbReference type="Proteomes" id="UP001519332"/>
    </source>
</evidence>
<dbReference type="InterPro" id="IPR006626">
    <property type="entry name" value="PbH1"/>
</dbReference>
<comment type="caution">
    <text evidence="4">The sequence shown here is derived from an EMBL/GenBank/DDBJ whole genome shotgun (WGS) entry which is preliminary data.</text>
</comment>
<keyword evidence="2" id="KW-0732">Signal</keyword>
<evidence type="ECO:0000256" key="2">
    <source>
        <dbReference type="SAM" id="SignalP"/>
    </source>
</evidence>
<organism evidence="4 5">
    <name type="scientific">Kibdelosporangium banguiense</name>
    <dbReference type="NCBI Taxonomy" id="1365924"/>
    <lineage>
        <taxon>Bacteria</taxon>
        <taxon>Bacillati</taxon>
        <taxon>Actinomycetota</taxon>
        <taxon>Actinomycetes</taxon>
        <taxon>Pseudonocardiales</taxon>
        <taxon>Pseudonocardiaceae</taxon>
        <taxon>Kibdelosporangium</taxon>
    </lineage>
</organism>
<feature type="region of interest" description="Disordered" evidence="1">
    <location>
        <begin position="383"/>
        <end position="407"/>
    </location>
</feature>
<feature type="chain" id="PRO_5046031922" evidence="2">
    <location>
        <begin position="20"/>
        <end position="428"/>
    </location>
</feature>
<dbReference type="SUPFAM" id="SSF51126">
    <property type="entry name" value="Pectin lyase-like"/>
    <property type="match status" value="1"/>
</dbReference>
<protein>
    <submittedName>
        <fullName evidence="4">Nitrous oxidase accessory protein NosD</fullName>
    </submittedName>
</protein>
<name>A0ABS4TLM7_9PSEU</name>
<dbReference type="PROSITE" id="PS51257">
    <property type="entry name" value="PROKAR_LIPOPROTEIN"/>
    <property type="match status" value="1"/>
</dbReference>
<proteinExistence type="predicted"/>
<feature type="compositionally biased region" description="Pro residues" evidence="1">
    <location>
        <begin position="383"/>
        <end position="393"/>
    </location>
</feature>
<feature type="signal peptide" evidence="2">
    <location>
        <begin position="1"/>
        <end position="19"/>
    </location>
</feature>
<dbReference type="RefSeq" id="WP_209642175.1">
    <property type="nucleotide sequence ID" value="NZ_JAGINW010000001.1"/>
</dbReference>
<evidence type="ECO:0000313" key="4">
    <source>
        <dbReference type="EMBL" id="MBP2324909.1"/>
    </source>
</evidence>
<dbReference type="InterPro" id="IPR012334">
    <property type="entry name" value="Pectin_lyas_fold"/>
</dbReference>
<dbReference type="InterPro" id="IPR039448">
    <property type="entry name" value="Beta_helix"/>
</dbReference>
<accession>A0ABS4TLM7</accession>
<dbReference type="Proteomes" id="UP001519332">
    <property type="component" value="Unassembled WGS sequence"/>
</dbReference>
<sequence>MLRVPPLALVVLLTCAGLAGCGVPEGAGPSTLRVPQNYAAISGAAEAAEPGDLILVSPGRYTETVRLRTAGVTLRGTDRNAVVIDGEIRRANGVVVSAPGVSVENLTVQANTLNGVLVTGMSDGGDGLAKGSNEYTRLDPEKFPPLQGFRVSYVTAANNGLYGIYAFDAQHGVIERSYASGSADSGIYVGQCRPCDIAVRDNIAERNAVGYEATNASGDLYVLRNRFSGNRVGLTSNSDYQEALVPQSGATVVGNLLSGNAEPESPAQAEGGFGIGIGIAGGTDDLVARNRVEGNPAAGIVLGSAIDLPPLRNRLIGNVLAGNGIDVAFAASARAPRDGNCLQDNILATLVPNGLIQVCPVPAGAQPSAPLPRMNPPRGVPFPAVAAPPPQPGMPGAEHAPPSSAAGLPGPVDVAAIGVPGTNLLAVR</sequence>
<dbReference type="InterPro" id="IPR011050">
    <property type="entry name" value="Pectin_lyase_fold/virulence"/>
</dbReference>
<reference evidence="4 5" key="1">
    <citation type="submission" date="2021-03" db="EMBL/GenBank/DDBJ databases">
        <title>Sequencing the genomes of 1000 actinobacteria strains.</title>
        <authorList>
            <person name="Klenk H.-P."/>
        </authorList>
    </citation>
    <scope>NUCLEOTIDE SEQUENCE [LARGE SCALE GENOMIC DNA]</scope>
    <source>
        <strain evidence="4 5">DSM 46670</strain>
    </source>
</reference>
<dbReference type="SMART" id="SM00710">
    <property type="entry name" value="PbH1"/>
    <property type="match status" value="7"/>
</dbReference>
<dbReference type="Gene3D" id="2.160.20.10">
    <property type="entry name" value="Single-stranded right-handed beta-helix, Pectin lyase-like"/>
    <property type="match status" value="1"/>
</dbReference>
<evidence type="ECO:0000259" key="3">
    <source>
        <dbReference type="Pfam" id="PF13229"/>
    </source>
</evidence>
<gene>
    <name evidence="4" type="ORF">JOF56_005294</name>
</gene>
<feature type="domain" description="Right handed beta helix" evidence="3">
    <location>
        <begin position="149"/>
        <end position="304"/>
    </location>
</feature>
<feature type="compositionally biased region" description="Low complexity" evidence="1">
    <location>
        <begin position="394"/>
        <end position="407"/>
    </location>
</feature>
<evidence type="ECO:0000256" key="1">
    <source>
        <dbReference type="SAM" id="MobiDB-lite"/>
    </source>
</evidence>
<dbReference type="Pfam" id="PF13229">
    <property type="entry name" value="Beta_helix"/>
    <property type="match status" value="1"/>
</dbReference>